<keyword evidence="5" id="KW-1185">Reference proteome</keyword>
<comment type="caution">
    <text evidence="4">The sequence shown here is derived from an EMBL/GenBank/DDBJ whole genome shotgun (WGS) entry which is preliminary data.</text>
</comment>
<dbReference type="SUPFAM" id="SSF53955">
    <property type="entry name" value="Lysozyme-like"/>
    <property type="match status" value="1"/>
</dbReference>
<evidence type="ECO:0000256" key="2">
    <source>
        <dbReference type="SAM" id="SignalP"/>
    </source>
</evidence>
<name>A0A7J0BL38_9BACT</name>
<feature type="chain" id="PRO_5029473953" description="Transglycosylase SLT domain-containing protein" evidence="2">
    <location>
        <begin position="30"/>
        <end position="214"/>
    </location>
</feature>
<reference evidence="4 5" key="1">
    <citation type="submission" date="2020-05" db="EMBL/GenBank/DDBJ databases">
        <title>Draft genome sequence of Desulfovibrio sp. strain HN2T.</title>
        <authorList>
            <person name="Ueno A."/>
            <person name="Tamazawa S."/>
            <person name="Tamamura S."/>
            <person name="Murakami T."/>
            <person name="Kiyama T."/>
            <person name="Inomata H."/>
            <person name="Amano Y."/>
            <person name="Miyakawa K."/>
            <person name="Tamaki H."/>
            <person name="Naganuma T."/>
            <person name="Kaneko K."/>
        </authorList>
    </citation>
    <scope>NUCLEOTIDE SEQUENCE [LARGE SCALE GENOMIC DNA]</scope>
    <source>
        <strain evidence="4 5">HN2</strain>
    </source>
</reference>
<evidence type="ECO:0000313" key="4">
    <source>
        <dbReference type="EMBL" id="GFM33865.1"/>
    </source>
</evidence>
<comment type="similarity">
    <text evidence="1">Belongs to the transglycosylase Slt family.</text>
</comment>
<protein>
    <recommendedName>
        <fullName evidence="3">Transglycosylase SLT domain-containing protein</fullName>
    </recommendedName>
</protein>
<dbReference type="Proteomes" id="UP000503840">
    <property type="component" value="Unassembled WGS sequence"/>
</dbReference>
<sequence>MQSRNHGRSSLARKTLAVFVVSAALQVAAFTVSKAETIYYWKDPSGIYHFYKSPPKGFVPRVKKESARRQSSYKSLSKRQIDRLADLFGKRHKVDASLVKAVIEVESDYNPKVVSSAGAQGLMQIMPETQKDLGLDNPFDPVENVEAGVRYLRMMLDRFKDVRLALAAYNAGPLTVEKYGGIPPFAETRKYVTKVLKRYRYNRSKVRQNVQPSK</sequence>
<proteinExistence type="inferred from homology"/>
<dbReference type="PANTHER" id="PTHR37423">
    <property type="entry name" value="SOLUBLE LYTIC MUREIN TRANSGLYCOSYLASE-RELATED"/>
    <property type="match status" value="1"/>
</dbReference>
<dbReference type="RefSeq" id="WP_174405517.1">
    <property type="nucleotide sequence ID" value="NZ_BLVO01000013.1"/>
</dbReference>
<dbReference type="PANTHER" id="PTHR37423:SF2">
    <property type="entry name" value="MEMBRANE-BOUND LYTIC MUREIN TRANSGLYCOSYLASE C"/>
    <property type="match status" value="1"/>
</dbReference>
<keyword evidence="2" id="KW-0732">Signal</keyword>
<dbReference type="InterPro" id="IPR023346">
    <property type="entry name" value="Lysozyme-like_dom_sf"/>
</dbReference>
<feature type="signal peptide" evidence="2">
    <location>
        <begin position="1"/>
        <end position="29"/>
    </location>
</feature>
<organism evidence="4 5">
    <name type="scientific">Desulfovibrio subterraneus</name>
    <dbReference type="NCBI Taxonomy" id="2718620"/>
    <lineage>
        <taxon>Bacteria</taxon>
        <taxon>Pseudomonadati</taxon>
        <taxon>Thermodesulfobacteriota</taxon>
        <taxon>Desulfovibrionia</taxon>
        <taxon>Desulfovibrionales</taxon>
        <taxon>Desulfovibrionaceae</taxon>
        <taxon>Desulfovibrio</taxon>
    </lineage>
</organism>
<dbReference type="CDD" id="cd00254">
    <property type="entry name" value="LT-like"/>
    <property type="match status" value="1"/>
</dbReference>
<feature type="domain" description="Transglycosylase SLT" evidence="3">
    <location>
        <begin position="90"/>
        <end position="190"/>
    </location>
</feature>
<dbReference type="AlphaFoldDB" id="A0A7J0BL38"/>
<dbReference type="Pfam" id="PF01464">
    <property type="entry name" value="SLT"/>
    <property type="match status" value="1"/>
</dbReference>
<dbReference type="EMBL" id="BLVO01000013">
    <property type="protein sequence ID" value="GFM33865.1"/>
    <property type="molecule type" value="Genomic_DNA"/>
</dbReference>
<evidence type="ECO:0000256" key="1">
    <source>
        <dbReference type="ARBA" id="ARBA00007734"/>
    </source>
</evidence>
<accession>A0A7J0BL38</accession>
<evidence type="ECO:0000259" key="3">
    <source>
        <dbReference type="Pfam" id="PF01464"/>
    </source>
</evidence>
<gene>
    <name evidence="4" type="ORF">DSM101010T_22300</name>
</gene>
<dbReference type="Gene3D" id="1.10.530.10">
    <property type="match status" value="1"/>
</dbReference>
<dbReference type="InterPro" id="IPR008258">
    <property type="entry name" value="Transglycosylase_SLT_dom_1"/>
</dbReference>
<evidence type="ECO:0000313" key="5">
    <source>
        <dbReference type="Proteomes" id="UP000503840"/>
    </source>
</evidence>